<name>A0A0Q1A2G2_PEDPE</name>
<evidence type="ECO:0000313" key="11">
    <source>
        <dbReference type="EMBL" id="WEA57091.1"/>
    </source>
</evidence>
<dbReference type="InterPro" id="IPR000843">
    <property type="entry name" value="HTH_LacI"/>
</dbReference>
<evidence type="ECO:0000313" key="9">
    <source>
        <dbReference type="EMBL" id="KAF0412847.1"/>
    </source>
</evidence>
<dbReference type="PROSITE" id="PS50932">
    <property type="entry name" value="HTH_LACI_2"/>
    <property type="match status" value="1"/>
</dbReference>
<comment type="function">
    <text evidence="7">Global transcriptional regulator of carbon catabolite repression (CCR) and carbon catabolite activation (CCA), which ensures optimal energy usage under diverse conditions.</text>
</comment>
<dbReference type="Proteomes" id="UP001214131">
    <property type="component" value="Chromosome"/>
</dbReference>
<dbReference type="GO" id="GO:0000976">
    <property type="term" value="F:transcription cis-regulatory region binding"/>
    <property type="evidence" value="ECO:0007669"/>
    <property type="project" value="TreeGrafter"/>
</dbReference>
<keyword evidence="4 7" id="KW-0238">DNA-binding</keyword>
<dbReference type="Proteomes" id="UP000472573">
    <property type="component" value="Unassembled WGS sequence"/>
</dbReference>
<reference evidence="9" key="2">
    <citation type="submission" date="2019-12" db="EMBL/GenBank/DDBJ databases">
        <title>SpeciesPrimer: A bioinformatics pipeline dedicated to the design of qPCR primers for the quantification of bacterial species.</title>
        <authorList>
            <person name="Dreier M."/>
            <person name="Berthoud H."/>
            <person name="Shani N."/>
            <person name="Wechsler D."/>
            <person name="Junier P."/>
        </authorList>
    </citation>
    <scope>NUCLEOTIDE SEQUENCE</scope>
    <source>
        <strain evidence="9">FAM13073</strain>
    </source>
</reference>
<protein>
    <recommendedName>
        <fullName evidence="1 7">Catabolite control protein A</fullName>
    </recommendedName>
</protein>
<keyword evidence="3 7" id="KW-0805">Transcription regulation</keyword>
<dbReference type="AlphaFoldDB" id="A0A0Q1A2G2"/>
<reference evidence="9" key="1">
    <citation type="submission" date="2019-10" db="EMBL/GenBank/DDBJ databases">
        <authorList>
            <person name="Irmler S."/>
            <person name="Berthoud H."/>
            <person name="Roetschi A."/>
            <person name="Arias E."/>
            <person name="Shani N."/>
            <person name="Wuethrich D."/>
            <person name="Bruggmann R."/>
        </authorList>
    </citation>
    <scope>NUCLEOTIDE SEQUENCE</scope>
    <source>
        <strain evidence="9">FAM13073</strain>
    </source>
</reference>
<reference evidence="10" key="4">
    <citation type="submission" date="2020-11" db="EMBL/GenBank/DDBJ databases">
        <title>Antibiotic susceptibility profiles of Pediococcus pentosaceus from various origins and their implications for the safety assessment of strains with food-technology applications.</title>
        <authorList>
            <person name="Shani N."/>
            <person name="Oberhaensli S."/>
            <person name="Arias E."/>
        </authorList>
    </citation>
    <scope>NUCLEOTIDE SEQUENCE</scope>
    <source>
        <strain evidence="10">FAM 19164</strain>
    </source>
</reference>
<organism evidence="10 13">
    <name type="scientific">Pediococcus pentosaceus</name>
    <dbReference type="NCBI Taxonomy" id="1255"/>
    <lineage>
        <taxon>Bacteria</taxon>
        <taxon>Bacillati</taxon>
        <taxon>Bacillota</taxon>
        <taxon>Bacilli</taxon>
        <taxon>Lactobacillales</taxon>
        <taxon>Lactobacillaceae</taxon>
        <taxon>Pediococcus</taxon>
    </lineage>
</organism>
<dbReference type="EMBL" id="JADOFV010000004">
    <property type="protein sequence ID" value="MBF7127906.1"/>
    <property type="molecule type" value="Genomic_DNA"/>
</dbReference>
<dbReference type="Proteomes" id="UP000743107">
    <property type="component" value="Unassembled WGS sequence"/>
</dbReference>
<dbReference type="OMA" id="HSEFVFM"/>
<evidence type="ECO:0000256" key="3">
    <source>
        <dbReference type="ARBA" id="ARBA00023015"/>
    </source>
</evidence>
<dbReference type="RefSeq" id="WP_002834368.1">
    <property type="nucleotide sequence ID" value="NZ_BEWQ01000005.1"/>
</dbReference>
<dbReference type="Gene3D" id="3.40.50.2300">
    <property type="match status" value="2"/>
</dbReference>
<evidence type="ECO:0000313" key="10">
    <source>
        <dbReference type="EMBL" id="MBF7127906.1"/>
    </source>
</evidence>
<keyword evidence="12" id="KW-1185">Reference proteome</keyword>
<dbReference type="PROSITE" id="PS00356">
    <property type="entry name" value="HTH_LACI_1"/>
    <property type="match status" value="1"/>
</dbReference>
<dbReference type="GO" id="GO:0003700">
    <property type="term" value="F:DNA-binding transcription factor activity"/>
    <property type="evidence" value="ECO:0007669"/>
    <property type="project" value="TreeGrafter"/>
</dbReference>
<evidence type="ECO:0000256" key="6">
    <source>
        <dbReference type="ARBA" id="ARBA00023163"/>
    </source>
</evidence>
<proteinExistence type="predicted"/>
<dbReference type="PRINTS" id="PR00036">
    <property type="entry name" value="HTHLACI"/>
</dbReference>
<dbReference type="SUPFAM" id="SSF53822">
    <property type="entry name" value="Periplasmic binding protein-like I"/>
    <property type="match status" value="1"/>
</dbReference>
<keyword evidence="5 7" id="KW-0010">Activator</keyword>
<evidence type="ECO:0000313" key="14">
    <source>
        <dbReference type="Proteomes" id="UP001214131"/>
    </source>
</evidence>
<dbReference type="Pfam" id="PF00532">
    <property type="entry name" value="Peripla_BP_1"/>
    <property type="match status" value="1"/>
</dbReference>
<gene>
    <name evidence="10" type="primary">ccpA</name>
    <name evidence="9" type="ORF">GBO79_06830</name>
    <name evidence="10" type="ORF">ITQ97_08850</name>
    <name evidence="11" type="ORF">PWB86_07805</name>
</gene>
<dbReference type="FunFam" id="1.10.260.40:FF:000002">
    <property type="entry name" value="HTH-type transcriptional repressor PurR"/>
    <property type="match status" value="1"/>
</dbReference>
<dbReference type="Gene3D" id="1.10.260.40">
    <property type="entry name" value="lambda repressor-like DNA-binding domains"/>
    <property type="match status" value="1"/>
</dbReference>
<dbReference type="EMBL" id="WENB01000004">
    <property type="protein sequence ID" value="KAF0412847.1"/>
    <property type="molecule type" value="Genomic_DNA"/>
</dbReference>
<dbReference type="EMBL" id="CP118739">
    <property type="protein sequence ID" value="WEA57091.1"/>
    <property type="molecule type" value="Genomic_DNA"/>
</dbReference>
<keyword evidence="2 7" id="KW-0678">Repressor</keyword>
<accession>A0A0Q1A2G2</accession>
<dbReference type="SMART" id="SM00354">
    <property type="entry name" value="HTH_LACI"/>
    <property type="match status" value="1"/>
</dbReference>
<reference evidence="12" key="3">
    <citation type="submission" date="2020-03" db="EMBL/GenBank/DDBJ databases">
        <title>SpeciesPrimer: A bioinformatics pipeline dedicated to the design of qPCR primers for the quantification of bacterial species.</title>
        <authorList>
            <person name="Dreier M."/>
            <person name="Berthoud H."/>
            <person name="Shani N."/>
            <person name="Wechsler D."/>
            <person name="Junier P."/>
        </authorList>
    </citation>
    <scope>NUCLEOTIDE SEQUENCE [LARGE SCALE GENOMIC DNA]</scope>
    <source>
        <strain evidence="12">FAM13073</strain>
    </source>
</reference>
<dbReference type="InterPro" id="IPR028082">
    <property type="entry name" value="Peripla_BP_I"/>
</dbReference>
<dbReference type="InterPro" id="IPR001761">
    <property type="entry name" value="Peripla_BP/Lac1_sug-bd_dom"/>
</dbReference>
<dbReference type="InterPro" id="IPR006377">
    <property type="entry name" value="CcpA"/>
</dbReference>
<sequence>MAKQTITIYDVAREAGVSMATVSRVVNGNPNVKPVTRKKVNEVIERLDYHPNAVARGLASKRSTTIGVILPDITQMFFASLARGIDDIASMYKYNIILENSDEDVDKKVEVLENLQAKQVDGIIYMGNAVDDRLREAFKAARTPVVFAGSVDDKNTLPSVSIDNKAAVYEAVNKLIDNKNKKIAFISGPLSEPVNGKFRLEGYRLALSEAKVDYDENLVFETSNTYEDGVKLASEIASTTGVTAAFVANDSLAVGLLNGLQDLGVKVPEDFEIISSNNTSLTKMVRPQISSIGHPMYDTGAVAMRLLTKLMNKEEVEERNITLPFDMVFRQSTK</sequence>
<reference evidence="11 14" key="5">
    <citation type="submission" date="2023-02" db="EMBL/GenBank/DDBJ databases">
        <title>Comparative genomics and fermentation flavor characterization of five lactic acid bacteria reveal flavor biosynthesis metabolic pathways in fermented muskmelon puree.</title>
        <authorList>
            <person name="Yuan L."/>
            <person name="Li M."/>
            <person name="Xu X."/>
            <person name="Lao F."/>
            <person name="Wu J."/>
        </authorList>
    </citation>
    <scope>NUCLEOTIDE SEQUENCE [LARGE SCALE GENOMIC DNA]</scope>
    <source>
        <strain evidence="11 14">Ca-4</strain>
    </source>
</reference>
<dbReference type="PANTHER" id="PTHR30146">
    <property type="entry name" value="LACI-RELATED TRANSCRIPTIONAL REPRESSOR"/>
    <property type="match status" value="1"/>
</dbReference>
<dbReference type="PANTHER" id="PTHR30146:SF150">
    <property type="entry name" value="ARABINOSE METABOLISM TRANSCRIPTIONAL REPRESSOR"/>
    <property type="match status" value="1"/>
</dbReference>
<dbReference type="CDD" id="cd06298">
    <property type="entry name" value="PBP1_CcpA"/>
    <property type="match status" value="1"/>
</dbReference>
<evidence type="ECO:0000256" key="2">
    <source>
        <dbReference type="ARBA" id="ARBA00022491"/>
    </source>
</evidence>
<evidence type="ECO:0000256" key="1">
    <source>
        <dbReference type="ARBA" id="ARBA00019435"/>
    </source>
</evidence>
<dbReference type="SUPFAM" id="SSF47413">
    <property type="entry name" value="lambda repressor-like DNA-binding domains"/>
    <property type="match status" value="1"/>
</dbReference>
<dbReference type="InterPro" id="IPR010982">
    <property type="entry name" value="Lambda_DNA-bd_dom_sf"/>
</dbReference>
<feature type="domain" description="HTH lacI-type" evidence="8">
    <location>
        <begin position="6"/>
        <end position="60"/>
    </location>
</feature>
<dbReference type="GeneID" id="33061842"/>
<evidence type="ECO:0000313" key="12">
    <source>
        <dbReference type="Proteomes" id="UP000472573"/>
    </source>
</evidence>
<evidence type="ECO:0000256" key="5">
    <source>
        <dbReference type="ARBA" id="ARBA00023159"/>
    </source>
</evidence>
<evidence type="ECO:0000313" key="13">
    <source>
        <dbReference type="Proteomes" id="UP000743107"/>
    </source>
</evidence>
<evidence type="ECO:0000259" key="8">
    <source>
        <dbReference type="PROSITE" id="PS50932"/>
    </source>
</evidence>
<dbReference type="Pfam" id="PF00356">
    <property type="entry name" value="LacI"/>
    <property type="match status" value="1"/>
</dbReference>
<dbReference type="NCBIfam" id="TIGR01481">
    <property type="entry name" value="ccpA"/>
    <property type="match status" value="1"/>
</dbReference>
<keyword evidence="6 7" id="KW-0804">Transcription</keyword>
<evidence type="ECO:0000256" key="7">
    <source>
        <dbReference type="RuleBase" id="RU368079"/>
    </source>
</evidence>
<dbReference type="CDD" id="cd01392">
    <property type="entry name" value="HTH_LacI"/>
    <property type="match status" value="1"/>
</dbReference>
<evidence type="ECO:0000256" key="4">
    <source>
        <dbReference type="ARBA" id="ARBA00023125"/>
    </source>
</evidence>